<sequence>MDHRDLFADLKLDLPPVPTNMHVAVARPFAQTFGSPTSVADDAPSIVCLGCYSHGTKHMRDLCTRQAFLTQDLLTYHHLDATTDSELPVQLVMTNVVPWGHGDEYKALVQQSSCEVEGIFGGSVRSYMDGSLSGCKSAFFGGIVFHFPTLQACISWLCCAQNAELKLGCPSITSQKATFTLLPLPLETPCPFDPFEGADSPTSSDEVCTISFEECIEYALLDITCDSDTEPESPNSLWNFDTDATSSNEPSLPSSPSPAEAPLVEQATFVDGHGVPLAFKALYYRNNKKGGIRNLRCFPQCKRGAHTTTSFCGDLLRVQVYFSAEARPRVLGFARFRSAMDHTPALRVGLSVNPSAIYDHLRSKEHPKEMWMQTKPVEVVSPTHVVYEIRPSERSLSWHYGFHGPNPQIQKSNTHFLEIGFFVERDGRFLCIGAAQTPHFRVASSRTWAKES</sequence>
<feature type="compositionally biased region" description="Polar residues" evidence="1">
    <location>
        <begin position="232"/>
        <end position="245"/>
    </location>
</feature>
<feature type="compositionally biased region" description="Low complexity" evidence="1">
    <location>
        <begin position="246"/>
        <end position="260"/>
    </location>
</feature>
<dbReference type="OrthoDB" id="78995at2759"/>
<evidence type="ECO:0000313" key="3">
    <source>
        <dbReference type="Proteomes" id="UP000243579"/>
    </source>
</evidence>
<dbReference type="Proteomes" id="UP000243579">
    <property type="component" value="Unassembled WGS sequence"/>
</dbReference>
<keyword evidence="3" id="KW-1185">Reference proteome</keyword>
<gene>
    <name evidence="2" type="ORF">ACHHYP_03288</name>
</gene>
<reference evidence="2 3" key="1">
    <citation type="journal article" date="2014" name="Genome Biol. Evol.">
        <title>The secreted proteins of Achlya hypogyna and Thraustotheca clavata identify the ancestral oomycete secretome and reveal gene acquisitions by horizontal gene transfer.</title>
        <authorList>
            <person name="Misner I."/>
            <person name="Blouin N."/>
            <person name="Leonard G."/>
            <person name="Richards T.A."/>
            <person name="Lane C.E."/>
        </authorList>
    </citation>
    <scope>NUCLEOTIDE SEQUENCE [LARGE SCALE GENOMIC DNA]</scope>
    <source>
        <strain evidence="2 3">ATCC 48635</strain>
    </source>
</reference>
<comment type="caution">
    <text evidence="2">The sequence shown here is derived from an EMBL/GenBank/DDBJ whole genome shotgun (WGS) entry which is preliminary data.</text>
</comment>
<dbReference type="AlphaFoldDB" id="A0A1V9ZRG4"/>
<evidence type="ECO:0000313" key="2">
    <source>
        <dbReference type="EMBL" id="OQS00605.1"/>
    </source>
</evidence>
<proteinExistence type="predicted"/>
<name>A0A1V9ZRG4_ACHHY</name>
<evidence type="ECO:0000256" key="1">
    <source>
        <dbReference type="SAM" id="MobiDB-lite"/>
    </source>
</evidence>
<dbReference type="EMBL" id="JNBR01000028">
    <property type="protein sequence ID" value="OQS00605.1"/>
    <property type="molecule type" value="Genomic_DNA"/>
</dbReference>
<protein>
    <submittedName>
        <fullName evidence="2">Uncharacterized protein</fullName>
    </submittedName>
</protein>
<organism evidence="2 3">
    <name type="scientific">Achlya hypogyna</name>
    <name type="common">Oomycete</name>
    <name type="synonym">Protoachlya hypogyna</name>
    <dbReference type="NCBI Taxonomy" id="1202772"/>
    <lineage>
        <taxon>Eukaryota</taxon>
        <taxon>Sar</taxon>
        <taxon>Stramenopiles</taxon>
        <taxon>Oomycota</taxon>
        <taxon>Saprolegniomycetes</taxon>
        <taxon>Saprolegniales</taxon>
        <taxon>Achlyaceae</taxon>
        <taxon>Achlya</taxon>
    </lineage>
</organism>
<feature type="region of interest" description="Disordered" evidence="1">
    <location>
        <begin position="232"/>
        <end position="260"/>
    </location>
</feature>
<accession>A0A1V9ZRG4</accession>
<dbReference type="STRING" id="1202772.A0A1V9ZRG4"/>